<gene>
    <name evidence="17" type="ORF">MB2181_06225</name>
</gene>
<dbReference type="Gene3D" id="1.10.287.130">
    <property type="match status" value="1"/>
</dbReference>
<dbReference type="InterPro" id="IPR014310">
    <property type="entry name" value="Sig_transdc_His_kinase_PhoR"/>
</dbReference>
<dbReference type="InterPro" id="IPR036890">
    <property type="entry name" value="HATPase_C_sf"/>
</dbReference>
<dbReference type="InterPro" id="IPR021766">
    <property type="entry name" value="PhoR_N"/>
</dbReference>
<dbReference type="EMBL" id="AAUX01000001">
    <property type="protein sequence ID" value="EAV47652.1"/>
    <property type="molecule type" value="Genomic_DNA"/>
</dbReference>
<dbReference type="NCBIfam" id="TIGR02966">
    <property type="entry name" value="phoR_proteo"/>
    <property type="match status" value="1"/>
</dbReference>
<proteinExistence type="predicted"/>
<dbReference type="InterPro" id="IPR003661">
    <property type="entry name" value="HisK_dim/P_dom"/>
</dbReference>
<dbReference type="GO" id="GO:0005886">
    <property type="term" value="C:plasma membrane"/>
    <property type="evidence" value="ECO:0007669"/>
    <property type="project" value="UniProtKB-SubCell"/>
</dbReference>
<evidence type="ECO:0000256" key="12">
    <source>
        <dbReference type="ARBA" id="ARBA00022989"/>
    </source>
</evidence>
<dbReference type="FunFam" id="1.10.287.130:FF:000001">
    <property type="entry name" value="Two-component sensor histidine kinase"/>
    <property type="match status" value="1"/>
</dbReference>
<keyword evidence="18" id="KW-1185">Reference proteome</keyword>
<dbReference type="InterPro" id="IPR036097">
    <property type="entry name" value="HisK_dim/P_sf"/>
</dbReference>
<evidence type="ECO:0000256" key="1">
    <source>
        <dbReference type="ARBA" id="ARBA00000085"/>
    </source>
</evidence>
<keyword evidence="9" id="KW-0547">Nucleotide-binding</keyword>
<evidence type="ECO:0000259" key="16">
    <source>
        <dbReference type="PROSITE" id="PS50109"/>
    </source>
</evidence>
<accession>A0P7Z2</accession>
<evidence type="ECO:0000256" key="7">
    <source>
        <dbReference type="ARBA" id="ARBA00022679"/>
    </source>
</evidence>
<evidence type="ECO:0000256" key="13">
    <source>
        <dbReference type="ARBA" id="ARBA00023012"/>
    </source>
</evidence>
<keyword evidence="13" id="KW-0902">Two-component regulatory system</keyword>
<evidence type="ECO:0000256" key="4">
    <source>
        <dbReference type="ARBA" id="ARBA00022448"/>
    </source>
</evidence>
<keyword evidence="11" id="KW-0067">ATP-binding</keyword>
<evidence type="ECO:0000256" key="14">
    <source>
        <dbReference type="ARBA" id="ARBA00023136"/>
    </source>
</evidence>
<sequence length="434" mass="50313">MQEIRWHLSLFIIFEIFSTLLVLSVFDLETSLLFLASTLVLFLAFHIYWVYRLNQWLNNPMINNLPNGYGLWRKLFTKLYKTQTKQKKTKQELYGVLDQFKSAAEAMLDGVIGVDQNNEILWSNKTAQTMLNIKPKNDYGRPITYIFRNSAFKDYIENSEYDDTLKITNQLNMQPLEIKVAYFRSKQKLIICRDITKETENQNMRKEFVSNFSHELKTPLTVILGFIETLDGMYPKDTSESKIITMMDKQAYRMKGLIDDLLLLSNVESNQHINRSKKIMVSDLFKLIKKDISLLDENNHTIDYSINSQLNLYGEKREIESAFKNIITNAIRYTEKDGHINIRWKFINGLGIFEVSDSGIGIPKSDINRISERFYRVNPDRSRETGGTGLGLAIVKNVMIQHQGELKITSELGSGSTFKLIFPAERLIHKPNNG</sequence>
<dbReference type="Gene3D" id="3.30.565.10">
    <property type="entry name" value="Histidine kinase-like ATPase, C-terminal domain"/>
    <property type="match status" value="1"/>
</dbReference>
<evidence type="ECO:0000256" key="15">
    <source>
        <dbReference type="SAM" id="Phobius"/>
    </source>
</evidence>
<dbReference type="SUPFAM" id="SSF47384">
    <property type="entry name" value="Homodimeric domain of signal transducing histidine kinase"/>
    <property type="match status" value="1"/>
</dbReference>
<name>A0P7Z2_9PROT</name>
<dbReference type="SMART" id="SM00387">
    <property type="entry name" value="HATPase_c"/>
    <property type="match status" value="1"/>
</dbReference>
<evidence type="ECO:0000313" key="17">
    <source>
        <dbReference type="EMBL" id="EAV47652.1"/>
    </source>
</evidence>
<keyword evidence="8 15" id="KW-0812">Transmembrane</keyword>
<dbReference type="OrthoDB" id="9813151at2"/>
<dbReference type="GO" id="GO:0000155">
    <property type="term" value="F:phosphorelay sensor kinase activity"/>
    <property type="evidence" value="ECO:0007669"/>
    <property type="project" value="InterPro"/>
</dbReference>
<dbReference type="PROSITE" id="PS50109">
    <property type="entry name" value="HIS_KIN"/>
    <property type="match status" value="1"/>
</dbReference>
<dbReference type="InterPro" id="IPR003594">
    <property type="entry name" value="HATPase_dom"/>
</dbReference>
<dbReference type="Pfam" id="PF00512">
    <property type="entry name" value="HisKA"/>
    <property type="match status" value="1"/>
</dbReference>
<evidence type="ECO:0000256" key="6">
    <source>
        <dbReference type="ARBA" id="ARBA00022553"/>
    </source>
</evidence>
<protein>
    <recommendedName>
        <fullName evidence="3">histidine kinase</fullName>
        <ecNumber evidence="3">2.7.13.3</ecNumber>
    </recommendedName>
</protein>
<evidence type="ECO:0000256" key="5">
    <source>
        <dbReference type="ARBA" id="ARBA00022475"/>
    </source>
</evidence>
<evidence type="ECO:0000313" key="18">
    <source>
        <dbReference type="Proteomes" id="UP000054262"/>
    </source>
</evidence>
<comment type="subcellular location">
    <subcellularLocation>
        <location evidence="2">Cell inner membrane</location>
        <topology evidence="2">Multi-pass membrane protein</topology>
    </subcellularLocation>
</comment>
<dbReference type="Gene3D" id="3.30.450.20">
    <property type="entry name" value="PAS domain"/>
    <property type="match status" value="1"/>
</dbReference>
<keyword evidence="4" id="KW-0813">Transport</keyword>
<keyword evidence="12 15" id="KW-1133">Transmembrane helix</keyword>
<dbReference type="AlphaFoldDB" id="A0P7Z2"/>
<organism evidence="17 18">
    <name type="scientific">Methylophilales bacterium HTCC2181</name>
    <dbReference type="NCBI Taxonomy" id="383631"/>
    <lineage>
        <taxon>Bacteria</taxon>
        <taxon>Pseudomonadati</taxon>
        <taxon>Pseudomonadota</taxon>
        <taxon>Betaproteobacteria</taxon>
        <taxon>Nitrosomonadales</taxon>
        <taxon>OM43 clade</taxon>
    </lineage>
</organism>
<evidence type="ECO:0000256" key="9">
    <source>
        <dbReference type="ARBA" id="ARBA00022741"/>
    </source>
</evidence>
<keyword evidence="5" id="KW-1003">Cell membrane</keyword>
<dbReference type="PANTHER" id="PTHR45453">
    <property type="entry name" value="PHOSPHATE REGULON SENSOR PROTEIN PHOR"/>
    <property type="match status" value="1"/>
</dbReference>
<dbReference type="CDD" id="cd00082">
    <property type="entry name" value="HisKA"/>
    <property type="match status" value="1"/>
</dbReference>
<dbReference type="PANTHER" id="PTHR45453:SF1">
    <property type="entry name" value="PHOSPHATE REGULON SENSOR PROTEIN PHOR"/>
    <property type="match status" value="1"/>
</dbReference>
<dbReference type="PRINTS" id="PR00344">
    <property type="entry name" value="BCTRLSENSOR"/>
</dbReference>
<keyword evidence="10" id="KW-0418">Kinase</keyword>
<dbReference type="InterPro" id="IPR035965">
    <property type="entry name" value="PAS-like_dom_sf"/>
</dbReference>
<dbReference type="Pfam" id="PF11808">
    <property type="entry name" value="PhoR"/>
    <property type="match status" value="1"/>
</dbReference>
<dbReference type="InterPro" id="IPR005467">
    <property type="entry name" value="His_kinase_dom"/>
</dbReference>
<dbReference type="SUPFAM" id="SSF55874">
    <property type="entry name" value="ATPase domain of HSP90 chaperone/DNA topoisomerase II/histidine kinase"/>
    <property type="match status" value="1"/>
</dbReference>
<feature type="domain" description="Histidine kinase" evidence="16">
    <location>
        <begin position="211"/>
        <end position="426"/>
    </location>
</feature>
<feature type="transmembrane region" description="Helical" evidence="15">
    <location>
        <begin position="7"/>
        <end position="26"/>
    </location>
</feature>
<comment type="caution">
    <text evidence="17">The sequence shown here is derived from an EMBL/GenBank/DDBJ whole genome shotgun (WGS) entry which is preliminary data.</text>
</comment>
<dbReference type="EC" id="2.7.13.3" evidence="3"/>
<reference evidence="17 18" key="1">
    <citation type="submission" date="2006-11" db="EMBL/GenBank/DDBJ databases">
        <authorList>
            <person name="Giovannoni S."/>
            <person name="Vergin K."/>
            <person name="Ferriera S."/>
            <person name="Johnson J."/>
            <person name="Kravitz S."/>
            <person name="Beeson K."/>
            <person name="Sutton G."/>
            <person name="Rogers Y.-H."/>
            <person name="Friedman R."/>
            <person name="Frazier M."/>
            <person name="Venter J.C."/>
        </authorList>
    </citation>
    <scope>NUCLEOTIDE SEQUENCE [LARGE SCALE GENOMIC DNA]</scope>
    <source>
        <strain evidence="17 18">HTCC2181</strain>
    </source>
</reference>
<dbReference type="GO" id="GO:0005524">
    <property type="term" value="F:ATP binding"/>
    <property type="evidence" value="ECO:0007669"/>
    <property type="project" value="UniProtKB-KW"/>
</dbReference>
<keyword evidence="7" id="KW-0808">Transferase</keyword>
<evidence type="ECO:0000256" key="2">
    <source>
        <dbReference type="ARBA" id="ARBA00004429"/>
    </source>
</evidence>
<evidence type="ECO:0000256" key="10">
    <source>
        <dbReference type="ARBA" id="ARBA00022777"/>
    </source>
</evidence>
<comment type="catalytic activity">
    <reaction evidence="1">
        <text>ATP + protein L-histidine = ADP + protein N-phospho-L-histidine.</text>
        <dbReference type="EC" id="2.7.13.3"/>
    </reaction>
</comment>
<keyword evidence="6" id="KW-0597">Phosphoprotein</keyword>
<dbReference type="InterPro" id="IPR050351">
    <property type="entry name" value="BphY/WalK/GraS-like"/>
</dbReference>
<evidence type="ECO:0000256" key="3">
    <source>
        <dbReference type="ARBA" id="ARBA00012438"/>
    </source>
</evidence>
<dbReference type="FunFam" id="3.30.565.10:FF:000006">
    <property type="entry name" value="Sensor histidine kinase WalK"/>
    <property type="match status" value="1"/>
</dbReference>
<dbReference type="Proteomes" id="UP000054262">
    <property type="component" value="Unassembled WGS sequence"/>
</dbReference>
<dbReference type="SUPFAM" id="SSF55785">
    <property type="entry name" value="PYP-like sensor domain (PAS domain)"/>
    <property type="match status" value="1"/>
</dbReference>
<dbReference type="Pfam" id="PF02518">
    <property type="entry name" value="HATPase_c"/>
    <property type="match status" value="1"/>
</dbReference>
<dbReference type="InterPro" id="IPR004358">
    <property type="entry name" value="Sig_transdc_His_kin-like_C"/>
</dbReference>
<keyword evidence="14 15" id="KW-0472">Membrane</keyword>
<evidence type="ECO:0000256" key="8">
    <source>
        <dbReference type="ARBA" id="ARBA00022692"/>
    </source>
</evidence>
<dbReference type="GO" id="GO:0004721">
    <property type="term" value="F:phosphoprotein phosphatase activity"/>
    <property type="evidence" value="ECO:0007669"/>
    <property type="project" value="InterPro"/>
</dbReference>
<evidence type="ECO:0000256" key="11">
    <source>
        <dbReference type="ARBA" id="ARBA00022840"/>
    </source>
</evidence>
<dbReference type="GO" id="GO:0016036">
    <property type="term" value="P:cellular response to phosphate starvation"/>
    <property type="evidence" value="ECO:0007669"/>
    <property type="project" value="TreeGrafter"/>
</dbReference>
<feature type="transmembrane region" description="Helical" evidence="15">
    <location>
        <begin position="32"/>
        <end position="51"/>
    </location>
</feature>
<dbReference type="SMART" id="SM00388">
    <property type="entry name" value="HisKA"/>
    <property type="match status" value="1"/>
</dbReference>